<comment type="caution">
    <text evidence="8">The sequence shown here is derived from an EMBL/GenBank/DDBJ whole genome shotgun (WGS) entry which is preliminary data.</text>
</comment>
<name>A0ABN2NAP9_9PSEU</name>
<evidence type="ECO:0000259" key="7">
    <source>
        <dbReference type="PROSITE" id="PS50109"/>
    </source>
</evidence>
<evidence type="ECO:0000256" key="6">
    <source>
        <dbReference type="SAM" id="Phobius"/>
    </source>
</evidence>
<keyword evidence="6" id="KW-0472">Membrane</keyword>
<keyword evidence="9" id="KW-1185">Reference proteome</keyword>
<dbReference type="PANTHER" id="PTHR43547">
    <property type="entry name" value="TWO-COMPONENT HISTIDINE KINASE"/>
    <property type="match status" value="1"/>
</dbReference>
<dbReference type="SMART" id="SM00387">
    <property type="entry name" value="HATPase_c"/>
    <property type="match status" value="1"/>
</dbReference>
<feature type="transmembrane region" description="Helical" evidence="6">
    <location>
        <begin position="84"/>
        <end position="103"/>
    </location>
</feature>
<feature type="transmembrane region" description="Helical" evidence="6">
    <location>
        <begin position="115"/>
        <end position="133"/>
    </location>
</feature>
<dbReference type="PRINTS" id="PR00344">
    <property type="entry name" value="BCTRLSENSOR"/>
</dbReference>
<accession>A0ABN2NAP9</accession>
<feature type="transmembrane region" description="Helical" evidence="6">
    <location>
        <begin position="56"/>
        <end position="75"/>
    </location>
</feature>
<comment type="catalytic activity">
    <reaction evidence="1">
        <text>ATP + protein L-histidine = ADP + protein N-phospho-L-histidine.</text>
        <dbReference type="EC" id="2.7.13.3"/>
    </reaction>
</comment>
<keyword evidence="6" id="KW-1133">Transmembrane helix</keyword>
<keyword evidence="3" id="KW-0597">Phosphoprotein</keyword>
<dbReference type="InterPro" id="IPR005467">
    <property type="entry name" value="His_kinase_dom"/>
</dbReference>
<dbReference type="Proteomes" id="UP001500449">
    <property type="component" value="Unassembled WGS sequence"/>
</dbReference>
<evidence type="ECO:0000256" key="5">
    <source>
        <dbReference type="ARBA" id="ARBA00023012"/>
    </source>
</evidence>
<keyword evidence="4" id="KW-0808">Transferase</keyword>
<protein>
    <recommendedName>
        <fullName evidence="2">histidine kinase</fullName>
        <ecNumber evidence="2">2.7.13.3</ecNumber>
    </recommendedName>
</protein>
<feature type="transmembrane region" description="Helical" evidence="6">
    <location>
        <begin position="21"/>
        <end position="44"/>
    </location>
</feature>
<dbReference type="Pfam" id="PF02518">
    <property type="entry name" value="HATPase_c"/>
    <property type="match status" value="1"/>
</dbReference>
<proteinExistence type="predicted"/>
<keyword evidence="4" id="KW-0418">Kinase</keyword>
<keyword evidence="6" id="KW-0812">Transmembrane</keyword>
<evidence type="ECO:0000256" key="1">
    <source>
        <dbReference type="ARBA" id="ARBA00000085"/>
    </source>
</evidence>
<feature type="transmembrane region" description="Helical" evidence="6">
    <location>
        <begin position="232"/>
        <end position="250"/>
    </location>
</feature>
<dbReference type="PROSITE" id="PS50109">
    <property type="entry name" value="HIS_KIN"/>
    <property type="match status" value="1"/>
</dbReference>
<dbReference type="PANTHER" id="PTHR43547:SF2">
    <property type="entry name" value="HYBRID SIGNAL TRANSDUCTION HISTIDINE KINASE C"/>
    <property type="match status" value="1"/>
</dbReference>
<feature type="transmembrane region" description="Helical" evidence="6">
    <location>
        <begin position="172"/>
        <end position="194"/>
    </location>
</feature>
<reference evidence="8 9" key="1">
    <citation type="journal article" date="2019" name="Int. J. Syst. Evol. Microbiol.">
        <title>The Global Catalogue of Microorganisms (GCM) 10K type strain sequencing project: providing services to taxonomists for standard genome sequencing and annotation.</title>
        <authorList>
            <consortium name="The Broad Institute Genomics Platform"/>
            <consortium name="The Broad Institute Genome Sequencing Center for Infectious Disease"/>
            <person name="Wu L."/>
            <person name="Ma J."/>
        </authorList>
    </citation>
    <scope>NUCLEOTIDE SEQUENCE [LARGE SCALE GENOMIC DNA]</scope>
    <source>
        <strain evidence="8 9">JCM 16009</strain>
    </source>
</reference>
<keyword evidence="5" id="KW-0902">Two-component regulatory system</keyword>
<feature type="transmembrane region" description="Helical" evidence="6">
    <location>
        <begin position="145"/>
        <end position="166"/>
    </location>
</feature>
<dbReference type="Gene3D" id="3.30.565.10">
    <property type="entry name" value="Histidine kinase-like ATPase, C-terminal domain"/>
    <property type="match status" value="1"/>
</dbReference>
<evidence type="ECO:0000256" key="4">
    <source>
        <dbReference type="ARBA" id="ARBA00022777"/>
    </source>
</evidence>
<feature type="transmembrane region" description="Helical" evidence="6">
    <location>
        <begin position="203"/>
        <end position="220"/>
    </location>
</feature>
<feature type="domain" description="Histidine kinase" evidence="7">
    <location>
        <begin position="287"/>
        <end position="510"/>
    </location>
</feature>
<evidence type="ECO:0000313" key="9">
    <source>
        <dbReference type="Proteomes" id="UP001500449"/>
    </source>
</evidence>
<evidence type="ECO:0000256" key="2">
    <source>
        <dbReference type="ARBA" id="ARBA00012438"/>
    </source>
</evidence>
<dbReference type="InterPro" id="IPR004358">
    <property type="entry name" value="Sig_transdc_His_kin-like_C"/>
</dbReference>
<dbReference type="InterPro" id="IPR036890">
    <property type="entry name" value="HATPase_C_sf"/>
</dbReference>
<gene>
    <name evidence="8" type="ORF">GCM10009836_46100</name>
</gene>
<dbReference type="SUPFAM" id="SSF55874">
    <property type="entry name" value="ATPase domain of HSP90 chaperone/DNA topoisomerase II/histidine kinase"/>
    <property type="match status" value="1"/>
</dbReference>
<evidence type="ECO:0000256" key="3">
    <source>
        <dbReference type="ARBA" id="ARBA00022553"/>
    </source>
</evidence>
<organism evidence="8 9">
    <name type="scientific">Pseudonocardia ailaonensis</name>
    <dbReference type="NCBI Taxonomy" id="367279"/>
    <lineage>
        <taxon>Bacteria</taxon>
        <taxon>Bacillati</taxon>
        <taxon>Actinomycetota</taxon>
        <taxon>Actinomycetes</taxon>
        <taxon>Pseudonocardiales</taxon>
        <taxon>Pseudonocardiaceae</taxon>
        <taxon>Pseudonocardia</taxon>
    </lineage>
</organism>
<dbReference type="EMBL" id="BAAAQK010000018">
    <property type="protein sequence ID" value="GAA1860730.1"/>
    <property type="molecule type" value="Genomic_DNA"/>
</dbReference>
<dbReference type="EC" id="2.7.13.3" evidence="2"/>
<dbReference type="InterPro" id="IPR003594">
    <property type="entry name" value="HATPase_dom"/>
</dbReference>
<sequence>MATGVTSAVGRLQRARFTSRLTVDLCAIAALCAGVVVLASTPRILDWLHRETASDVLTIAAAGVGAAAAILALVGSRVLGDARLAWLAAALVLYCAVVLPWGVTAPAATATTAEQVSRFVAYATALVLLVFALRPPRRLGGWGGWVIMVGGVVLAVLALFAVPQLGPVTNVLTGPVSTVIVVVGWVAAAVLGVVEAARRQSGARLRAGLGLVVLAAGQLYRLSSSAAPVGDLVFPALRLVGLSVLFVGLLQMVQRGLRNLQEENFAQQEELAVAALHMERAAANTAERNHELRNGLAGLAGITHLLSAEGEGPEHARLRKAVLAELGRLHTILESRDDLGEIEGELALFDRDEDGRAARPAADPGSEGAGYLVAPMLEGLVALRQAREQEVSLQVPEDLETAGDSAVAAQIVTNLLANCERHAPGTRIDVSAFAAGGRVVIEVRDHGPGLPEGREGQVFDRGARDAGAGGEGLGLHISRQLAEGQGGSLELRSATEPRGCIARLTLPAADSHLPATDSIAR</sequence>
<evidence type="ECO:0000313" key="8">
    <source>
        <dbReference type="EMBL" id="GAA1860730.1"/>
    </source>
</evidence>